<dbReference type="AlphaFoldDB" id="A3IUK7"/>
<evidence type="ECO:0000259" key="1">
    <source>
        <dbReference type="Pfam" id="PF01979"/>
    </source>
</evidence>
<dbReference type="PANTHER" id="PTHR43135">
    <property type="entry name" value="ALPHA-D-RIBOSE 1-METHYLPHOSPHONATE 5-TRIPHOSPHATE DIPHOSPHATASE"/>
    <property type="match status" value="1"/>
</dbReference>
<dbReference type="InterPro" id="IPR051781">
    <property type="entry name" value="Metallo-dep_Hydrolase"/>
</dbReference>
<evidence type="ECO:0000313" key="3">
    <source>
        <dbReference type="Proteomes" id="UP000003781"/>
    </source>
</evidence>
<accession>A3IUK7</accession>
<dbReference type="GO" id="GO:0019700">
    <property type="term" value="P:organic phosphonate catabolic process"/>
    <property type="evidence" value="ECO:0007669"/>
    <property type="project" value="InterPro"/>
</dbReference>
<dbReference type="OrthoDB" id="9776488at2"/>
<dbReference type="NCBIfam" id="NF011990">
    <property type="entry name" value="PRK15446.2-6"/>
    <property type="match status" value="1"/>
</dbReference>
<comment type="caution">
    <text evidence="2">The sequence shown here is derived from an EMBL/GenBank/DDBJ whole genome shotgun (WGS) entry which is preliminary data.</text>
</comment>
<dbReference type="eggNOG" id="COG3454">
    <property type="taxonomic scope" value="Bacteria"/>
</dbReference>
<dbReference type="SUPFAM" id="SSF51556">
    <property type="entry name" value="Metallo-dependent hydrolases"/>
    <property type="match status" value="1"/>
</dbReference>
<dbReference type="EMBL" id="AAXW01000036">
    <property type="protein sequence ID" value="EAZ89799.1"/>
    <property type="molecule type" value="Genomic_DNA"/>
</dbReference>
<dbReference type="InterPro" id="IPR006680">
    <property type="entry name" value="Amidohydro-rel"/>
</dbReference>
<dbReference type="Pfam" id="PF01979">
    <property type="entry name" value="Amidohydro_1"/>
    <property type="match status" value="1"/>
</dbReference>
<keyword evidence="3" id="KW-1185">Reference proteome</keyword>
<dbReference type="Gene3D" id="3.20.20.140">
    <property type="entry name" value="Metal-dependent hydrolases"/>
    <property type="match status" value="2"/>
</dbReference>
<dbReference type="SUPFAM" id="SSF51338">
    <property type="entry name" value="Composite domain of metallo-dependent hydrolases"/>
    <property type="match status" value="1"/>
</dbReference>
<dbReference type="InterPro" id="IPR011059">
    <property type="entry name" value="Metal-dep_hydrolase_composite"/>
</dbReference>
<proteinExistence type="predicted"/>
<dbReference type="InterPro" id="IPR012696">
    <property type="entry name" value="PhnM"/>
</dbReference>
<dbReference type="Proteomes" id="UP000003781">
    <property type="component" value="Unassembled WGS sequence"/>
</dbReference>
<evidence type="ECO:0000313" key="2">
    <source>
        <dbReference type="EMBL" id="EAZ89799.1"/>
    </source>
</evidence>
<dbReference type="InterPro" id="IPR032466">
    <property type="entry name" value="Metal_Hydrolase"/>
</dbReference>
<protein>
    <submittedName>
        <fullName evidence="2">Phosphonate metabolism protein</fullName>
    </submittedName>
</protein>
<dbReference type="PIRSF" id="PIRSF038971">
    <property type="entry name" value="PhnM"/>
    <property type="match status" value="1"/>
</dbReference>
<reference evidence="2 3" key="1">
    <citation type="submission" date="2007-03" db="EMBL/GenBank/DDBJ databases">
        <authorList>
            <person name="Stal L."/>
            <person name="Ferriera S."/>
            <person name="Johnson J."/>
            <person name="Kravitz S."/>
            <person name="Beeson K."/>
            <person name="Sutton G."/>
            <person name="Rogers Y.-H."/>
            <person name="Friedman R."/>
            <person name="Frazier M."/>
            <person name="Venter J.C."/>
        </authorList>
    </citation>
    <scope>NUCLEOTIDE SEQUENCE [LARGE SCALE GENOMIC DNA]</scope>
    <source>
        <strain evidence="2 3">CCY0110</strain>
    </source>
</reference>
<dbReference type="PANTHER" id="PTHR43135:SF3">
    <property type="entry name" value="ALPHA-D-RIBOSE 1-METHYLPHOSPHONATE 5-TRIPHOSPHATE DIPHOSPHATASE"/>
    <property type="match status" value="1"/>
</dbReference>
<gene>
    <name evidence="2" type="ORF">CY0110_25231</name>
</gene>
<name>A3IUK7_9CHRO</name>
<sequence>MKMFAIEGADILTPEGWVKNATVIIENGKFISIEKSHSIKLPTITATGLLMLPGIVDIHGDAFERAIAPRPGAHFPFKMAILENDRHLMAAGITTFFYSITDSYEPGLRSRDTAREIIDFILGEGKESLKADSRIHIRHEQGNTDNYDELCDWLKQGKIDLLSLNDHLPPVGDDYKLNRHLNSLRRRHKMSDEELHDLMQTALSNQEKGLQQIEELVTLAHHCNIPLASHDDDTDTKVELSAKRGVSIAEFPATIELAAKSRDYGASVLMGAPNLIRGGSHVGWMSVEIAAKKGVVDCLCSDYHFPSLFHAPFQLAEMGIMSFENAWKLVSTYPAKAAGIGNFKGNIAPGWDADFLLIHPQDSYISAIDSVYVRGKAIAQY</sequence>
<dbReference type="NCBIfam" id="NF011987">
    <property type="entry name" value="PRK15446.2-3"/>
    <property type="match status" value="1"/>
</dbReference>
<organism evidence="2 3">
    <name type="scientific">Crocosphaera chwakensis CCY0110</name>
    <dbReference type="NCBI Taxonomy" id="391612"/>
    <lineage>
        <taxon>Bacteria</taxon>
        <taxon>Bacillati</taxon>
        <taxon>Cyanobacteriota</taxon>
        <taxon>Cyanophyceae</taxon>
        <taxon>Oscillatoriophycideae</taxon>
        <taxon>Chroococcales</taxon>
        <taxon>Aphanothecaceae</taxon>
        <taxon>Crocosphaera</taxon>
        <taxon>Crocosphaera chwakensis</taxon>
    </lineage>
</organism>
<dbReference type="RefSeq" id="WP_008277063.1">
    <property type="nucleotide sequence ID" value="NZ_AAXW01000036.1"/>
</dbReference>
<feature type="domain" description="Amidohydrolase-related" evidence="1">
    <location>
        <begin position="213"/>
        <end position="377"/>
    </location>
</feature>
<dbReference type="NCBIfam" id="NF011984">
    <property type="entry name" value="PRK15446.1-5"/>
    <property type="match status" value="1"/>
</dbReference>
<dbReference type="GO" id="GO:0016810">
    <property type="term" value="F:hydrolase activity, acting on carbon-nitrogen (but not peptide) bonds"/>
    <property type="evidence" value="ECO:0007669"/>
    <property type="project" value="InterPro"/>
</dbReference>